<comment type="subcellular location">
    <subcellularLocation>
        <location evidence="1">Membrane</location>
        <topology evidence="1">Multi-pass membrane protein</topology>
    </subcellularLocation>
</comment>
<dbReference type="InterPro" id="IPR011701">
    <property type="entry name" value="MFS"/>
</dbReference>
<evidence type="ECO:0000256" key="7">
    <source>
        <dbReference type="SAM" id="Phobius"/>
    </source>
</evidence>
<feature type="transmembrane region" description="Helical" evidence="7">
    <location>
        <begin position="323"/>
        <end position="342"/>
    </location>
</feature>
<feature type="transmembrane region" description="Helical" evidence="7">
    <location>
        <begin position="299"/>
        <end position="317"/>
    </location>
</feature>
<feature type="transmembrane region" description="Helical" evidence="7">
    <location>
        <begin position="411"/>
        <end position="432"/>
    </location>
</feature>
<sequence length="466" mass="49175">MSARWITRWEPEDPGFWANEGRRTARRNLWLSVFAEHIGFAVWSLWSVLVLFMTPEAGFTLTPDQKFLLVSLVSLVGAVLRLPYGFAVTRFGGRTWTTMSALALLVPVVLAAVLMRRPETPLWALLLCAAVSGLGGGNFASSMVNINGFFPEREKGWALGLNAGGGNLGVATVQLIGLAVLATAGAAHPELLPLLFVPALLLAAGLAHRRMDNLATNRTDYGAYRSAVRDRHCWTISLLYIGTFGSFIGFGFAFGLVLQNEFGKSPAQAAALTFLGPLLGSLSRPLGGRMADRFGGARVTAWSFLALAVGAGGVLAASAAGSFAAFVAVFVVVFVVTGLGNGSTYKMIPALYAARAESAVEAGADPAEARNQGRRLSGAVIAVSGAVGALGGVAINLAFRESYRHTGGASAAIVGFLAFYLLCLAVTWAGYVRRPAAERPDRTAGARRPEPRPQPEPEPAVAERRA</sequence>
<dbReference type="Gene3D" id="1.20.1250.20">
    <property type="entry name" value="MFS general substrate transporter like domains"/>
    <property type="match status" value="1"/>
</dbReference>
<dbReference type="PANTHER" id="PTHR23515">
    <property type="entry name" value="HIGH-AFFINITY NITRATE TRANSPORTER 2.3"/>
    <property type="match status" value="1"/>
</dbReference>
<comment type="caution">
    <text evidence="8">The sequence shown here is derived from an EMBL/GenBank/DDBJ whole genome shotgun (WGS) entry which is preliminary data.</text>
</comment>
<dbReference type="Pfam" id="PF07690">
    <property type="entry name" value="MFS_1"/>
    <property type="match status" value="1"/>
</dbReference>
<dbReference type="RefSeq" id="WP_209214533.1">
    <property type="nucleotide sequence ID" value="NZ_JAFFZM010000033.1"/>
</dbReference>
<organism evidence="8 9">
    <name type="scientific">Streptomyces smyrnaeus</name>
    <dbReference type="NCBI Taxonomy" id="1387713"/>
    <lineage>
        <taxon>Bacteria</taxon>
        <taxon>Bacillati</taxon>
        <taxon>Actinomycetota</taxon>
        <taxon>Actinomycetes</taxon>
        <taxon>Kitasatosporales</taxon>
        <taxon>Streptomycetaceae</taxon>
        <taxon>Streptomyces</taxon>
    </lineage>
</organism>
<dbReference type="EMBL" id="JAFFZM010000033">
    <property type="protein sequence ID" value="MBO8203052.1"/>
    <property type="molecule type" value="Genomic_DNA"/>
</dbReference>
<feature type="transmembrane region" description="Helical" evidence="7">
    <location>
        <begin position="234"/>
        <end position="257"/>
    </location>
</feature>
<evidence type="ECO:0000256" key="2">
    <source>
        <dbReference type="ARBA" id="ARBA00008432"/>
    </source>
</evidence>
<dbReference type="Proteomes" id="UP000721954">
    <property type="component" value="Unassembled WGS sequence"/>
</dbReference>
<name>A0ABS3Y5V9_9ACTN</name>
<feature type="transmembrane region" description="Helical" evidence="7">
    <location>
        <begin position="29"/>
        <end position="54"/>
    </location>
</feature>
<feature type="transmembrane region" description="Helical" evidence="7">
    <location>
        <begin position="191"/>
        <end position="208"/>
    </location>
</feature>
<reference evidence="8 9" key="1">
    <citation type="submission" date="2021-02" db="EMBL/GenBank/DDBJ databases">
        <title>Streptomyces spirodelae sp. nov., isolated from duckweed.</title>
        <authorList>
            <person name="Saimee Y."/>
            <person name="Duangmal K."/>
        </authorList>
    </citation>
    <scope>NUCLEOTIDE SEQUENCE [LARGE SCALE GENOMIC DNA]</scope>
    <source>
        <strain evidence="8 9">DSM 42105</strain>
    </source>
</reference>
<feature type="transmembrane region" description="Helical" evidence="7">
    <location>
        <begin position="66"/>
        <end position="84"/>
    </location>
</feature>
<evidence type="ECO:0000256" key="3">
    <source>
        <dbReference type="ARBA" id="ARBA00022692"/>
    </source>
</evidence>
<evidence type="ECO:0000256" key="5">
    <source>
        <dbReference type="ARBA" id="ARBA00023136"/>
    </source>
</evidence>
<evidence type="ECO:0000313" key="8">
    <source>
        <dbReference type="EMBL" id="MBO8203052.1"/>
    </source>
</evidence>
<feature type="transmembrane region" description="Helical" evidence="7">
    <location>
        <begin position="269"/>
        <end position="287"/>
    </location>
</feature>
<feature type="transmembrane region" description="Helical" evidence="7">
    <location>
        <begin position="96"/>
        <end position="115"/>
    </location>
</feature>
<proteinExistence type="inferred from homology"/>
<evidence type="ECO:0000256" key="1">
    <source>
        <dbReference type="ARBA" id="ARBA00004141"/>
    </source>
</evidence>
<feature type="transmembrane region" description="Helical" evidence="7">
    <location>
        <begin position="379"/>
        <end position="399"/>
    </location>
</feature>
<dbReference type="InterPro" id="IPR036259">
    <property type="entry name" value="MFS_trans_sf"/>
</dbReference>
<dbReference type="GeneID" id="96263429"/>
<keyword evidence="5 7" id="KW-0472">Membrane</keyword>
<evidence type="ECO:0000256" key="6">
    <source>
        <dbReference type="SAM" id="MobiDB-lite"/>
    </source>
</evidence>
<evidence type="ECO:0000313" key="9">
    <source>
        <dbReference type="Proteomes" id="UP000721954"/>
    </source>
</evidence>
<gene>
    <name evidence="8" type="ORF">JW613_32955</name>
</gene>
<dbReference type="InterPro" id="IPR044772">
    <property type="entry name" value="NO3_transporter"/>
</dbReference>
<dbReference type="SUPFAM" id="SSF103473">
    <property type="entry name" value="MFS general substrate transporter"/>
    <property type="match status" value="1"/>
</dbReference>
<keyword evidence="3 7" id="KW-0812">Transmembrane</keyword>
<comment type="similarity">
    <text evidence="2">Belongs to the major facilitator superfamily. Nitrate/nitrite porter (TC 2.A.1.8) family.</text>
</comment>
<feature type="transmembrane region" description="Helical" evidence="7">
    <location>
        <begin position="161"/>
        <end position="185"/>
    </location>
</feature>
<feature type="region of interest" description="Disordered" evidence="6">
    <location>
        <begin position="437"/>
        <end position="466"/>
    </location>
</feature>
<keyword evidence="9" id="KW-1185">Reference proteome</keyword>
<feature type="transmembrane region" description="Helical" evidence="7">
    <location>
        <begin position="121"/>
        <end position="140"/>
    </location>
</feature>
<evidence type="ECO:0000256" key="4">
    <source>
        <dbReference type="ARBA" id="ARBA00022989"/>
    </source>
</evidence>
<keyword evidence="4 7" id="KW-1133">Transmembrane helix</keyword>
<protein>
    <submittedName>
        <fullName evidence="8">NarK/NasA family nitrate transporter</fullName>
    </submittedName>
</protein>
<dbReference type="CDD" id="cd17341">
    <property type="entry name" value="MFS_NRT2_like"/>
    <property type="match status" value="1"/>
</dbReference>
<accession>A0ABS3Y5V9</accession>